<evidence type="ECO:0000256" key="12">
    <source>
        <dbReference type="ARBA" id="ARBA00022990"/>
    </source>
</evidence>
<keyword evidence="11" id="KW-0862">Zinc</keyword>
<dbReference type="Proteomes" id="UP000694541">
    <property type="component" value="Unplaced"/>
</dbReference>
<dbReference type="SMART" id="SM00744">
    <property type="entry name" value="RINGv"/>
    <property type="match status" value="1"/>
</dbReference>
<dbReference type="GO" id="GO:0061630">
    <property type="term" value="F:ubiquitin protein ligase activity"/>
    <property type="evidence" value="ECO:0007669"/>
    <property type="project" value="UniProtKB-EC"/>
</dbReference>
<feature type="compositionally biased region" description="Polar residues" evidence="18">
    <location>
        <begin position="411"/>
        <end position="420"/>
    </location>
</feature>
<evidence type="ECO:0000256" key="9">
    <source>
        <dbReference type="ARBA" id="ARBA00022771"/>
    </source>
</evidence>
<evidence type="ECO:0000256" key="18">
    <source>
        <dbReference type="SAM" id="MobiDB-lite"/>
    </source>
</evidence>
<dbReference type="Pfam" id="PF12906">
    <property type="entry name" value="RINGv"/>
    <property type="match status" value="1"/>
</dbReference>
<evidence type="ECO:0000256" key="1">
    <source>
        <dbReference type="ARBA" id="ARBA00000900"/>
    </source>
</evidence>
<keyword evidence="21" id="KW-1185">Reference proteome</keyword>
<sequence>MFVCASHVYDVLRMTCACSACRSLLLKEKMICVSLCRIKRMESKPSRIPRRISVQASSSSLGSGTLTGNSLAGAYSTRESSRRLESGYQESSVLNSSSRDWGIGERDTRETPWKLTTSSPTRYSGTLDHPHSGRFLGSRSRLSTSSSSHFTSGCYGDSERTQGAYSRLHSQQRDSDSKRPKLSCTSTSSVRSNGLTAFSDSSWRYSRIPRSSSVMLGSLGTELVRERRELERRTDLSVNNLVDHSYRNSDFSSSTYLQDRPASSYAEGARPKENSLSTLRLNASMNRQLSSDHQPSFFNRDSNMSSSRSNYSSRQRRNELESPQRSMQPAFSLTAIRDETPSSSGSERVLSSQRSLNEPVADSEGRRTTRQLLSRLASSMSSTFFSRRSNQDSLHTRSLGSEESTVVPRVQASTLSSSHGAATPEVPGLQTSEASQGFSFLRRRWGLSGVSQNHNSDSDGESYRPDSESRSTGSWLSSSLRNRCTPLFSRRRREGRDESARISTSDTTARSQHVFRRRESVPPTLGSGLSDNLMITVDIIPSGWNQSDGQESGKSKIPPSRDPERLQKIKESLLLEDSEDEEGDLCRICQMSSASSDNLLIEPCKCTGSLQYVHQECMKKWLQSKINSGSSLEAVTTCELCKEKLHLNLEDFDIHELYRAHANEQADYEFISSGLYLVVLLHLCEQRFSDMLGTASEASTRVRLLRMILKTDASRTFILQGINGIAAQLLNWQEQLQHAFFFPLLSQKCIEYYCSF</sequence>
<evidence type="ECO:0000256" key="3">
    <source>
        <dbReference type="ARBA" id="ARBA00004906"/>
    </source>
</evidence>
<keyword evidence="5" id="KW-0963">Cytoplasm</keyword>
<evidence type="ECO:0000256" key="14">
    <source>
        <dbReference type="ARBA" id="ARBA00069013"/>
    </source>
</evidence>
<feature type="domain" description="RING-CH-type" evidence="19">
    <location>
        <begin position="578"/>
        <end position="648"/>
    </location>
</feature>
<evidence type="ECO:0000256" key="11">
    <source>
        <dbReference type="ARBA" id="ARBA00022833"/>
    </source>
</evidence>
<feature type="compositionally biased region" description="Low complexity" evidence="18">
    <location>
        <begin position="133"/>
        <end position="153"/>
    </location>
</feature>
<dbReference type="GO" id="GO:0051865">
    <property type="term" value="P:protein autoubiquitination"/>
    <property type="evidence" value="ECO:0007669"/>
    <property type="project" value="TreeGrafter"/>
</dbReference>
<dbReference type="Gene3D" id="3.30.40.10">
    <property type="entry name" value="Zinc/RING finger domain, C3HC4 (zinc finger)"/>
    <property type="match status" value="1"/>
</dbReference>
<feature type="region of interest" description="Disordered" evidence="18">
    <location>
        <begin position="249"/>
        <end position="275"/>
    </location>
</feature>
<keyword evidence="7" id="KW-0808">Transferase</keyword>
<evidence type="ECO:0000256" key="2">
    <source>
        <dbReference type="ARBA" id="ARBA00004496"/>
    </source>
</evidence>
<evidence type="ECO:0000256" key="5">
    <source>
        <dbReference type="ARBA" id="ARBA00022490"/>
    </source>
</evidence>
<accession>A0A8B9NF95</accession>
<proteinExistence type="predicted"/>
<keyword evidence="12" id="KW-0007">Acetylation</keyword>
<dbReference type="FunFam" id="3.30.40.10:FF:000108">
    <property type="entry name" value="E3 ubiquitin-protein ligase MARCH7 isoform X1"/>
    <property type="match status" value="1"/>
</dbReference>
<comment type="catalytic activity">
    <reaction evidence="1">
        <text>S-ubiquitinyl-[E2 ubiquitin-conjugating enzyme]-L-cysteine + [acceptor protein]-L-lysine = [E2 ubiquitin-conjugating enzyme]-L-cysteine + N(6)-ubiquitinyl-[acceptor protein]-L-lysine.</text>
        <dbReference type="EC" id="2.3.2.27"/>
    </reaction>
</comment>
<evidence type="ECO:0000313" key="20">
    <source>
        <dbReference type="Ensembl" id="ENSANIP00000021112.1"/>
    </source>
</evidence>
<dbReference type="InterPro" id="IPR011016">
    <property type="entry name" value="Znf_RING-CH"/>
</dbReference>
<evidence type="ECO:0000256" key="13">
    <source>
        <dbReference type="ARBA" id="ARBA00060147"/>
    </source>
</evidence>
<dbReference type="InterPro" id="IPR013083">
    <property type="entry name" value="Znf_RING/FYVE/PHD"/>
</dbReference>
<dbReference type="CDD" id="cd16812">
    <property type="entry name" value="RING_CH-C4HC3_MARCH7"/>
    <property type="match status" value="1"/>
</dbReference>
<feature type="compositionally biased region" description="Polar residues" evidence="18">
    <location>
        <begin position="502"/>
        <end position="511"/>
    </location>
</feature>
<keyword evidence="8" id="KW-0479">Metal-binding</keyword>
<feature type="compositionally biased region" description="Low complexity" evidence="18">
    <location>
        <begin position="470"/>
        <end position="479"/>
    </location>
</feature>
<name>A0A8B9NF95_9AVES</name>
<comment type="pathway">
    <text evidence="3">Protein modification; protein ubiquitination.</text>
</comment>
<feature type="compositionally biased region" description="Polar residues" evidence="18">
    <location>
        <begin position="114"/>
        <end position="124"/>
    </location>
</feature>
<dbReference type="PROSITE" id="PS51292">
    <property type="entry name" value="ZF_RING_CH"/>
    <property type="match status" value="1"/>
</dbReference>
<evidence type="ECO:0000256" key="17">
    <source>
        <dbReference type="ARBA" id="ARBA00084030"/>
    </source>
</evidence>
<feature type="compositionally biased region" description="Polar residues" evidence="18">
    <location>
        <begin position="341"/>
        <end position="356"/>
    </location>
</feature>
<feature type="region of interest" description="Disordered" evidence="18">
    <location>
        <begin position="543"/>
        <end position="563"/>
    </location>
</feature>
<feature type="region of interest" description="Disordered" evidence="18">
    <location>
        <begin position="289"/>
        <end position="368"/>
    </location>
</feature>
<feature type="compositionally biased region" description="Basic and acidic residues" evidence="18">
    <location>
        <begin position="102"/>
        <end position="112"/>
    </location>
</feature>
<keyword evidence="9" id="KW-0863">Zinc-finger</keyword>
<keyword evidence="10" id="KW-0833">Ubl conjugation pathway</keyword>
<dbReference type="AlphaFoldDB" id="A0A8B9NF95"/>
<feature type="compositionally biased region" description="Low complexity" evidence="18">
    <location>
        <begin position="57"/>
        <end position="71"/>
    </location>
</feature>
<feature type="compositionally biased region" description="Low complexity" evidence="18">
    <location>
        <begin position="299"/>
        <end position="313"/>
    </location>
</feature>
<evidence type="ECO:0000256" key="8">
    <source>
        <dbReference type="ARBA" id="ARBA00022723"/>
    </source>
</evidence>
<dbReference type="GO" id="GO:0043130">
    <property type="term" value="F:ubiquitin binding"/>
    <property type="evidence" value="ECO:0007669"/>
    <property type="project" value="TreeGrafter"/>
</dbReference>
<dbReference type="GO" id="GO:0031624">
    <property type="term" value="F:ubiquitin conjugating enzyme binding"/>
    <property type="evidence" value="ECO:0007669"/>
    <property type="project" value="TreeGrafter"/>
</dbReference>
<comment type="subcellular location">
    <subcellularLocation>
        <location evidence="2">Cytoplasm</location>
    </subcellularLocation>
</comment>
<evidence type="ECO:0000313" key="21">
    <source>
        <dbReference type="Proteomes" id="UP000694541"/>
    </source>
</evidence>
<dbReference type="Ensembl" id="ENSANIT00000021811.1">
    <property type="protein sequence ID" value="ENSANIP00000021112.1"/>
    <property type="gene ID" value="ENSANIG00000014355.1"/>
</dbReference>
<keyword evidence="6" id="KW-0597">Phosphoprotein</keyword>
<reference evidence="20" key="2">
    <citation type="submission" date="2025-09" db="UniProtKB">
        <authorList>
            <consortium name="Ensembl"/>
        </authorList>
    </citation>
    <scope>IDENTIFICATION</scope>
</reference>
<evidence type="ECO:0000256" key="4">
    <source>
        <dbReference type="ARBA" id="ARBA00012483"/>
    </source>
</evidence>
<evidence type="ECO:0000259" key="19">
    <source>
        <dbReference type="PROSITE" id="PS51292"/>
    </source>
</evidence>
<dbReference type="PANTHER" id="PTHR14471">
    <property type="entry name" value="MARCH7/10 E3 UBIQUITIN PROTEIN LIGASE FAMILY MEMBER"/>
    <property type="match status" value="1"/>
</dbReference>
<reference evidence="20" key="1">
    <citation type="submission" date="2025-08" db="UniProtKB">
        <authorList>
            <consortium name="Ensembl"/>
        </authorList>
    </citation>
    <scope>IDENTIFICATION</scope>
</reference>
<evidence type="ECO:0000256" key="10">
    <source>
        <dbReference type="ARBA" id="ARBA00022786"/>
    </source>
</evidence>
<feature type="compositionally biased region" description="Basic and acidic residues" evidence="18">
    <location>
        <begin position="551"/>
        <end position="563"/>
    </location>
</feature>
<evidence type="ECO:0000256" key="7">
    <source>
        <dbReference type="ARBA" id="ARBA00022679"/>
    </source>
</evidence>
<evidence type="ECO:0000256" key="15">
    <source>
        <dbReference type="ARBA" id="ARBA00079600"/>
    </source>
</evidence>
<comment type="function">
    <text evidence="13">E3 ubiquitin-protein ligase which may specifically enhance the E2 activity of HIP2. E3 ubiquitin ligases accept ubiquitin from an E2 ubiquitin-conjugating enzyme in the form of a thioester and then directly transfer the ubiquitin to targeted substrates. May be involved in T-cell proliferation by regulating LIF secretion. May play a role in lysosome homeostasis. Promotes 'Lys-6', 'Lys-11' and 'Lys-63'-linked mixed polyubiquitination on ATG14 leading to the inhibition of autophagy by impairing the interaction between ATG14 and STX7. Participates in the dopamine-mediated negative regulation of the NLRP3 inflammasome by promoting its uibiquitination and subsequent degradation.</text>
</comment>
<feature type="region of interest" description="Disordered" evidence="18">
    <location>
        <begin position="380"/>
        <end position="431"/>
    </location>
</feature>
<dbReference type="SUPFAM" id="SSF57850">
    <property type="entry name" value="RING/U-box"/>
    <property type="match status" value="1"/>
</dbReference>
<dbReference type="PANTHER" id="PTHR14471:SF1">
    <property type="entry name" value="E3 UBIQUITIN-PROTEIN LIGASE MARCHF7"/>
    <property type="match status" value="1"/>
</dbReference>
<dbReference type="GO" id="GO:0005634">
    <property type="term" value="C:nucleus"/>
    <property type="evidence" value="ECO:0007669"/>
    <property type="project" value="TreeGrafter"/>
</dbReference>
<dbReference type="GO" id="GO:0008270">
    <property type="term" value="F:zinc ion binding"/>
    <property type="evidence" value="ECO:0007669"/>
    <property type="project" value="UniProtKB-KW"/>
</dbReference>
<dbReference type="GO" id="GO:0005737">
    <property type="term" value="C:cytoplasm"/>
    <property type="evidence" value="ECO:0007669"/>
    <property type="project" value="UniProtKB-SubCell"/>
</dbReference>
<protein>
    <recommendedName>
        <fullName evidence="14">E3 ubiquitin-protein ligase MARCHF7</fullName>
        <ecNumber evidence="4">2.3.2.27</ecNumber>
    </recommendedName>
    <alternativeName>
        <fullName evidence="16">Membrane-associated RING finger protein 7</fullName>
    </alternativeName>
    <alternativeName>
        <fullName evidence="15">Membrane-associated RING-CH protein VII</fullName>
    </alternativeName>
    <alternativeName>
        <fullName evidence="17">RING-type E3 ubiquitin transferase MARCHF7</fullName>
    </alternativeName>
</protein>
<dbReference type="EC" id="2.3.2.27" evidence="4"/>
<evidence type="ECO:0000256" key="16">
    <source>
        <dbReference type="ARBA" id="ARBA00083915"/>
    </source>
</evidence>
<feature type="compositionally biased region" description="Polar residues" evidence="18">
    <location>
        <begin position="391"/>
        <end position="404"/>
    </location>
</feature>
<organism evidence="20 21">
    <name type="scientific">Accipiter nisus</name>
    <name type="common">Eurasian sparrowhawk</name>
    <dbReference type="NCBI Taxonomy" id="211598"/>
    <lineage>
        <taxon>Eukaryota</taxon>
        <taxon>Metazoa</taxon>
        <taxon>Chordata</taxon>
        <taxon>Craniata</taxon>
        <taxon>Vertebrata</taxon>
        <taxon>Euteleostomi</taxon>
        <taxon>Archelosauria</taxon>
        <taxon>Archosauria</taxon>
        <taxon>Dinosauria</taxon>
        <taxon>Saurischia</taxon>
        <taxon>Theropoda</taxon>
        <taxon>Coelurosauria</taxon>
        <taxon>Aves</taxon>
        <taxon>Neognathae</taxon>
        <taxon>Neoaves</taxon>
        <taxon>Telluraves</taxon>
        <taxon>Accipitrimorphae</taxon>
        <taxon>Accipitriformes</taxon>
        <taxon>Accipitridae</taxon>
        <taxon>Accipitrinae</taxon>
        <taxon>Accipiter</taxon>
    </lineage>
</organism>
<dbReference type="InterPro" id="IPR052297">
    <property type="entry name" value="RING-CH-type_E3_ubiq-ligase"/>
</dbReference>
<feature type="compositionally biased region" description="Polar residues" evidence="18">
    <location>
        <begin position="88"/>
        <end position="99"/>
    </location>
</feature>
<feature type="compositionally biased region" description="Polar residues" evidence="18">
    <location>
        <begin position="183"/>
        <end position="192"/>
    </location>
</feature>
<feature type="region of interest" description="Disordered" evidence="18">
    <location>
        <begin position="449"/>
        <end position="528"/>
    </location>
</feature>
<feature type="region of interest" description="Disordered" evidence="18">
    <location>
        <begin position="53"/>
        <end position="192"/>
    </location>
</feature>
<evidence type="ECO:0000256" key="6">
    <source>
        <dbReference type="ARBA" id="ARBA00022553"/>
    </source>
</evidence>